<reference evidence="13 14" key="1">
    <citation type="submission" date="2019-03" db="EMBL/GenBank/DDBJ databases">
        <title>Genomic Encyclopedia of Type Strains, Phase IV (KMG-IV): sequencing the most valuable type-strain genomes for metagenomic binning, comparative biology and taxonomic classification.</title>
        <authorList>
            <person name="Goeker M."/>
        </authorList>
    </citation>
    <scope>NUCLEOTIDE SEQUENCE [LARGE SCALE GENOMIC DNA]</scope>
    <source>
        <strain evidence="13 14">DSM 25964</strain>
    </source>
</reference>
<dbReference type="SMART" id="SM00986">
    <property type="entry name" value="UDG"/>
    <property type="match status" value="1"/>
</dbReference>
<comment type="catalytic activity">
    <reaction evidence="1">
        <text>Hydrolyzes single-stranded DNA or mismatched double-stranded DNA and polynucleotides, releasing free uracil.</text>
        <dbReference type="EC" id="3.2.2.27"/>
    </reaction>
</comment>
<keyword evidence="9" id="KW-0408">Iron</keyword>
<dbReference type="NCBIfam" id="TIGR00758">
    <property type="entry name" value="UDG_fam4"/>
    <property type="match status" value="1"/>
</dbReference>
<dbReference type="InterPro" id="IPR051536">
    <property type="entry name" value="UDG_Type-4/5"/>
</dbReference>
<dbReference type="PANTHER" id="PTHR33693">
    <property type="entry name" value="TYPE-5 URACIL-DNA GLYCOSYLASE"/>
    <property type="match status" value="1"/>
</dbReference>
<evidence type="ECO:0000256" key="11">
    <source>
        <dbReference type="ARBA" id="ARBA00023204"/>
    </source>
</evidence>
<dbReference type="GO" id="GO:0046872">
    <property type="term" value="F:metal ion binding"/>
    <property type="evidence" value="ECO:0007669"/>
    <property type="project" value="UniProtKB-KW"/>
</dbReference>
<evidence type="ECO:0000256" key="4">
    <source>
        <dbReference type="ARBA" id="ARBA00019403"/>
    </source>
</evidence>
<dbReference type="SMART" id="SM00987">
    <property type="entry name" value="UreE_C"/>
    <property type="match status" value="1"/>
</dbReference>
<dbReference type="EC" id="3.2.2.27" evidence="3"/>
<evidence type="ECO:0000256" key="7">
    <source>
        <dbReference type="ARBA" id="ARBA00022763"/>
    </source>
</evidence>
<dbReference type="AlphaFoldDB" id="A0A4R8MG78"/>
<dbReference type="CDD" id="cd10030">
    <property type="entry name" value="UDG-F4_TTUDGA_SPO1dp_like"/>
    <property type="match status" value="1"/>
</dbReference>
<dbReference type="GO" id="GO:0004844">
    <property type="term" value="F:uracil DNA N-glycosylase activity"/>
    <property type="evidence" value="ECO:0007669"/>
    <property type="project" value="UniProtKB-EC"/>
</dbReference>
<keyword evidence="10" id="KW-0411">Iron-sulfur</keyword>
<evidence type="ECO:0000256" key="9">
    <source>
        <dbReference type="ARBA" id="ARBA00023004"/>
    </source>
</evidence>
<evidence type="ECO:0000256" key="10">
    <source>
        <dbReference type="ARBA" id="ARBA00023014"/>
    </source>
</evidence>
<dbReference type="Gene3D" id="3.40.470.10">
    <property type="entry name" value="Uracil-DNA glycosylase-like domain"/>
    <property type="match status" value="1"/>
</dbReference>
<dbReference type="InterPro" id="IPR005122">
    <property type="entry name" value="Uracil-DNA_glycosylase-like"/>
</dbReference>
<protein>
    <recommendedName>
        <fullName evidence="4">Type-4 uracil-DNA glycosylase</fullName>
        <ecNumber evidence="3">3.2.2.27</ecNumber>
    </recommendedName>
</protein>
<dbReference type="EMBL" id="SORI01000001">
    <property type="protein sequence ID" value="TDY64959.1"/>
    <property type="molecule type" value="Genomic_DNA"/>
</dbReference>
<keyword evidence="8" id="KW-0378">Hydrolase</keyword>
<keyword evidence="6" id="KW-0479">Metal-binding</keyword>
<proteinExistence type="inferred from homology"/>
<comment type="similarity">
    <text evidence="2">Belongs to the uracil-DNA glycosylase (UDG) superfamily. Type 4 (UDGa) family.</text>
</comment>
<comment type="caution">
    <text evidence="13">The sequence shown here is derived from an EMBL/GenBank/DDBJ whole genome shotgun (WGS) entry which is preliminary data.</text>
</comment>
<accession>A0A4R8MG78</accession>
<name>A0A4R8MG78_9BACT</name>
<dbReference type="InterPro" id="IPR036895">
    <property type="entry name" value="Uracil-DNA_glycosylase-like_sf"/>
</dbReference>
<evidence type="ECO:0000256" key="3">
    <source>
        <dbReference type="ARBA" id="ARBA00012030"/>
    </source>
</evidence>
<dbReference type="Pfam" id="PF03167">
    <property type="entry name" value="UDG"/>
    <property type="match status" value="1"/>
</dbReference>
<evidence type="ECO:0000256" key="8">
    <source>
        <dbReference type="ARBA" id="ARBA00022801"/>
    </source>
</evidence>
<gene>
    <name evidence="13" type="ORF">C8D99_101105</name>
</gene>
<evidence type="ECO:0000313" key="13">
    <source>
        <dbReference type="EMBL" id="TDY64959.1"/>
    </source>
</evidence>
<dbReference type="PANTHER" id="PTHR33693:SF1">
    <property type="entry name" value="TYPE-4 URACIL-DNA GLYCOSYLASE"/>
    <property type="match status" value="1"/>
</dbReference>
<feature type="domain" description="Uracil-DNA glycosylase-like" evidence="12">
    <location>
        <begin position="31"/>
        <end position="189"/>
    </location>
</feature>
<dbReference type="GO" id="GO:0051539">
    <property type="term" value="F:4 iron, 4 sulfur cluster binding"/>
    <property type="evidence" value="ECO:0007669"/>
    <property type="project" value="UniProtKB-KW"/>
</dbReference>
<evidence type="ECO:0000259" key="12">
    <source>
        <dbReference type="SMART" id="SM00986"/>
    </source>
</evidence>
<evidence type="ECO:0000256" key="5">
    <source>
        <dbReference type="ARBA" id="ARBA00022485"/>
    </source>
</evidence>
<evidence type="ECO:0000256" key="2">
    <source>
        <dbReference type="ARBA" id="ARBA00006521"/>
    </source>
</evidence>
<keyword evidence="7" id="KW-0227">DNA damage</keyword>
<dbReference type="InterPro" id="IPR005273">
    <property type="entry name" value="Ura-DNA_glyco_family4"/>
</dbReference>
<evidence type="ECO:0000256" key="6">
    <source>
        <dbReference type="ARBA" id="ARBA00022723"/>
    </source>
</evidence>
<sequence>MMFHEPFDELRRRTSACTECPLSEKRSRAVFGEGPETAEVMLVGEAPGATEDETGRPFSGRSGKLLTSLLEGEGLSREKIFITNMVKCRPPENRLPARDELAACRPFLAAQVARLRPRLLLSVGNVPTRAFLSTREGISTLRGRFHTCLWEGIPLTVRPLFHPSYLLRNRSFAEGTPGHNTVQDIREILRFLGDAIP</sequence>
<organism evidence="13 14">
    <name type="scientific">Aminivibrio pyruvatiphilus</name>
    <dbReference type="NCBI Taxonomy" id="1005740"/>
    <lineage>
        <taxon>Bacteria</taxon>
        <taxon>Thermotogati</taxon>
        <taxon>Synergistota</taxon>
        <taxon>Synergistia</taxon>
        <taxon>Synergistales</taxon>
        <taxon>Aminobacteriaceae</taxon>
        <taxon>Aminivibrio</taxon>
    </lineage>
</organism>
<evidence type="ECO:0000256" key="1">
    <source>
        <dbReference type="ARBA" id="ARBA00001400"/>
    </source>
</evidence>
<evidence type="ECO:0000313" key="14">
    <source>
        <dbReference type="Proteomes" id="UP000295066"/>
    </source>
</evidence>
<keyword evidence="14" id="KW-1185">Reference proteome</keyword>
<keyword evidence="11" id="KW-0234">DNA repair</keyword>
<dbReference type="GO" id="GO:0006281">
    <property type="term" value="P:DNA repair"/>
    <property type="evidence" value="ECO:0007669"/>
    <property type="project" value="UniProtKB-KW"/>
</dbReference>
<dbReference type="SUPFAM" id="SSF52141">
    <property type="entry name" value="Uracil-DNA glycosylase-like"/>
    <property type="match status" value="1"/>
</dbReference>
<dbReference type="Proteomes" id="UP000295066">
    <property type="component" value="Unassembled WGS sequence"/>
</dbReference>
<keyword evidence="5" id="KW-0004">4Fe-4S</keyword>